<accession>K6WY19</accession>
<keyword evidence="1" id="KW-0723">Serine/threonine-protein kinase</keyword>
<dbReference type="InterPro" id="IPR050267">
    <property type="entry name" value="Anti-sigma-factor_SerPK"/>
</dbReference>
<dbReference type="SUPFAM" id="SSF55874">
    <property type="entry name" value="ATPase domain of HSP90 chaperone/DNA topoisomerase II/histidine kinase"/>
    <property type="match status" value="1"/>
</dbReference>
<name>K6WY19_9MICO</name>
<evidence type="ECO:0000256" key="1">
    <source>
        <dbReference type="ARBA" id="ARBA00022527"/>
    </source>
</evidence>
<evidence type="ECO:0000259" key="3">
    <source>
        <dbReference type="Pfam" id="PF13581"/>
    </source>
</evidence>
<feature type="domain" description="Histidine kinase/HSP90-like ATPase" evidence="3">
    <location>
        <begin position="65"/>
        <end position="178"/>
    </location>
</feature>
<dbReference type="EMBL" id="BAHD01000054">
    <property type="protein sequence ID" value="GAB97002.1"/>
    <property type="molecule type" value="Genomic_DNA"/>
</dbReference>
<organism evidence="4 5">
    <name type="scientific">Kineosphaera limosa NBRC 100340</name>
    <dbReference type="NCBI Taxonomy" id="1184609"/>
    <lineage>
        <taxon>Bacteria</taxon>
        <taxon>Bacillati</taxon>
        <taxon>Actinomycetota</taxon>
        <taxon>Actinomycetes</taxon>
        <taxon>Micrococcales</taxon>
        <taxon>Dermatophilaceae</taxon>
        <taxon>Kineosphaera</taxon>
    </lineage>
</organism>
<feature type="compositionally biased region" description="Polar residues" evidence="2">
    <location>
        <begin position="1"/>
        <end position="10"/>
    </location>
</feature>
<dbReference type="GO" id="GO:0004674">
    <property type="term" value="F:protein serine/threonine kinase activity"/>
    <property type="evidence" value="ECO:0007669"/>
    <property type="project" value="UniProtKB-KW"/>
</dbReference>
<dbReference type="CDD" id="cd16936">
    <property type="entry name" value="HATPase_RsbW-like"/>
    <property type="match status" value="1"/>
</dbReference>
<dbReference type="eggNOG" id="COG3920">
    <property type="taxonomic scope" value="Bacteria"/>
</dbReference>
<feature type="compositionally biased region" description="Low complexity" evidence="2">
    <location>
        <begin position="31"/>
        <end position="53"/>
    </location>
</feature>
<keyword evidence="1" id="KW-0418">Kinase</keyword>
<protein>
    <submittedName>
        <fullName evidence="4">Putative serine/threonine protein phosphatase</fullName>
    </submittedName>
</protein>
<dbReference type="InterPro" id="IPR036890">
    <property type="entry name" value="HATPase_C_sf"/>
</dbReference>
<dbReference type="AlphaFoldDB" id="K6WY19"/>
<keyword evidence="5" id="KW-1185">Reference proteome</keyword>
<dbReference type="PANTHER" id="PTHR35526:SF3">
    <property type="entry name" value="ANTI-SIGMA-F FACTOR RSBW"/>
    <property type="match status" value="1"/>
</dbReference>
<evidence type="ECO:0000313" key="5">
    <source>
        <dbReference type="Proteomes" id="UP000008366"/>
    </source>
</evidence>
<comment type="caution">
    <text evidence="4">The sequence shown here is derived from an EMBL/GenBank/DDBJ whole genome shotgun (WGS) entry which is preliminary data.</text>
</comment>
<gene>
    <name evidence="4" type="ORF">KILIM_054_00120</name>
</gene>
<dbReference type="OrthoDB" id="3473090at2"/>
<evidence type="ECO:0000256" key="2">
    <source>
        <dbReference type="SAM" id="MobiDB-lite"/>
    </source>
</evidence>
<dbReference type="InterPro" id="IPR003594">
    <property type="entry name" value="HATPase_dom"/>
</dbReference>
<dbReference type="Pfam" id="PF13581">
    <property type="entry name" value="HATPase_c_2"/>
    <property type="match status" value="1"/>
</dbReference>
<keyword evidence="1" id="KW-0808">Transferase</keyword>
<feature type="region of interest" description="Disordered" evidence="2">
    <location>
        <begin position="1"/>
        <end position="59"/>
    </location>
</feature>
<dbReference type="Proteomes" id="UP000008366">
    <property type="component" value="Unassembled WGS sequence"/>
</dbReference>
<dbReference type="PANTHER" id="PTHR35526">
    <property type="entry name" value="ANTI-SIGMA-F FACTOR RSBW-RELATED"/>
    <property type="match status" value="1"/>
</dbReference>
<dbReference type="STRING" id="1184609.KILIM_054_00120"/>
<dbReference type="RefSeq" id="WP_006593534.1">
    <property type="nucleotide sequence ID" value="NZ_BAHD01000054.1"/>
</dbReference>
<sequence>MTFDRGSTATLDGGSDACTDGAVEATEYRAPHGSSAPRPSAARNARPARLPDPGDGTRSIRLTHTLVSVRESRSTLVRDLTDRGVSTTVIEEAESVVAELVANAVRHARPLADGCVRLRWKVKGGAVEVEVRDGGSETEPRPLRTSPLAVHGRGLRIVRSMAHEWGVLDESNGRTVWAALGGPSRRRAG</sequence>
<reference evidence="4 5" key="1">
    <citation type="submission" date="2012-08" db="EMBL/GenBank/DDBJ databases">
        <title>Whole genome shotgun sequence of Kineosphaera limosa NBRC 100340.</title>
        <authorList>
            <person name="Yoshida I."/>
            <person name="Isaki S."/>
            <person name="Hosoyama A."/>
            <person name="Tsuchikane K."/>
            <person name="Katsumata H."/>
            <person name="Ando Y."/>
            <person name="Ohji S."/>
            <person name="Hamada M."/>
            <person name="Tamura T."/>
            <person name="Yamazoe A."/>
            <person name="Yamazaki S."/>
            <person name="Fujita N."/>
        </authorList>
    </citation>
    <scope>NUCLEOTIDE SEQUENCE [LARGE SCALE GENOMIC DNA]</scope>
    <source>
        <strain evidence="4 5">NBRC 100340</strain>
    </source>
</reference>
<dbReference type="Gene3D" id="3.30.565.10">
    <property type="entry name" value="Histidine kinase-like ATPase, C-terminal domain"/>
    <property type="match status" value="1"/>
</dbReference>
<proteinExistence type="predicted"/>
<evidence type="ECO:0000313" key="4">
    <source>
        <dbReference type="EMBL" id="GAB97002.1"/>
    </source>
</evidence>